<evidence type="ECO:0000313" key="3">
    <source>
        <dbReference type="Proteomes" id="UP000654913"/>
    </source>
</evidence>
<gene>
    <name evidence="2" type="ORF">APUU_80883S</name>
</gene>
<keyword evidence="1" id="KW-1133">Transmembrane helix</keyword>
<dbReference type="PANTHER" id="PTHR35395">
    <property type="entry name" value="DUF6536 DOMAIN-CONTAINING PROTEIN"/>
    <property type="match status" value="1"/>
</dbReference>
<evidence type="ECO:0000313" key="2">
    <source>
        <dbReference type="EMBL" id="BCS30580.1"/>
    </source>
</evidence>
<dbReference type="Proteomes" id="UP000654913">
    <property type="component" value="Chromosome 8"/>
</dbReference>
<proteinExistence type="predicted"/>
<protein>
    <submittedName>
        <fullName evidence="2">Uncharacterized protein</fullName>
    </submittedName>
</protein>
<feature type="transmembrane region" description="Helical" evidence="1">
    <location>
        <begin position="42"/>
        <end position="61"/>
    </location>
</feature>
<organism evidence="2 3">
    <name type="scientific">Aspergillus puulaauensis</name>
    <dbReference type="NCBI Taxonomy" id="1220207"/>
    <lineage>
        <taxon>Eukaryota</taxon>
        <taxon>Fungi</taxon>
        <taxon>Dikarya</taxon>
        <taxon>Ascomycota</taxon>
        <taxon>Pezizomycotina</taxon>
        <taxon>Eurotiomycetes</taxon>
        <taxon>Eurotiomycetidae</taxon>
        <taxon>Eurotiales</taxon>
        <taxon>Aspergillaceae</taxon>
        <taxon>Aspergillus</taxon>
    </lineage>
</organism>
<dbReference type="RefSeq" id="XP_041562766.1">
    <property type="nucleotide sequence ID" value="XM_041697214.1"/>
</dbReference>
<dbReference type="EMBL" id="AP024450">
    <property type="protein sequence ID" value="BCS30580.1"/>
    <property type="molecule type" value="Genomic_DNA"/>
</dbReference>
<dbReference type="OrthoDB" id="5429634at2759"/>
<reference evidence="2" key="2">
    <citation type="submission" date="2021-02" db="EMBL/GenBank/DDBJ databases">
        <title>Aspergillus puulaauensis MK2 genome sequence.</title>
        <authorList>
            <person name="Futagami T."/>
            <person name="Mori K."/>
            <person name="Kadooka C."/>
            <person name="Tanaka T."/>
        </authorList>
    </citation>
    <scope>NUCLEOTIDE SEQUENCE</scope>
    <source>
        <strain evidence="2">MK2</strain>
    </source>
</reference>
<feature type="transmembrane region" description="Helical" evidence="1">
    <location>
        <begin position="138"/>
        <end position="161"/>
    </location>
</feature>
<keyword evidence="1" id="KW-0812">Transmembrane</keyword>
<dbReference type="GeneID" id="64980577"/>
<sequence length="241" mass="26195">MKSSDNIWSSGLGAIQSNTMVTNNTWPEELIPNVLLANIPQLIYSFLYVLCNGILTSITLADEWNSFSLRSQGLRVSASPGGHQRTSRFLSLPYCYGIPFITFSALLHWLISQSIFLVRANVYDGENKRAFDHDVMALGYSPLAIVITVCVAVLLPAALYFMGSRRFKSGMPVAGSCSLAISAACHPCDKKGDGADGKLQGIEYRLLRWGAEPCLPGAGEIGHCAFSDAHVTTPEDGVLYR</sequence>
<reference evidence="2" key="1">
    <citation type="submission" date="2021-01" db="EMBL/GenBank/DDBJ databases">
        <authorList>
            <consortium name="Aspergillus puulaauensis MK2 genome sequencing consortium"/>
            <person name="Kazuki M."/>
            <person name="Futagami T."/>
        </authorList>
    </citation>
    <scope>NUCLEOTIDE SEQUENCE</scope>
    <source>
        <strain evidence="2">MK2</strain>
    </source>
</reference>
<feature type="transmembrane region" description="Helical" evidence="1">
    <location>
        <begin position="94"/>
        <end position="118"/>
    </location>
</feature>
<keyword evidence="3" id="KW-1185">Reference proteome</keyword>
<accession>A0A7R8AV69</accession>
<evidence type="ECO:0000256" key="1">
    <source>
        <dbReference type="SAM" id="Phobius"/>
    </source>
</evidence>
<keyword evidence="1" id="KW-0472">Membrane</keyword>
<dbReference type="PANTHER" id="PTHR35395:SF1">
    <property type="entry name" value="DUF6536 DOMAIN-CONTAINING PROTEIN"/>
    <property type="match status" value="1"/>
</dbReference>
<dbReference type="AlphaFoldDB" id="A0A7R8AV69"/>
<dbReference type="KEGG" id="apuu:APUU_80883S"/>
<name>A0A7R8AV69_9EURO</name>